<dbReference type="GO" id="GO:0042127">
    <property type="term" value="P:regulation of cell population proliferation"/>
    <property type="evidence" value="ECO:0007669"/>
    <property type="project" value="TreeGrafter"/>
</dbReference>
<dbReference type="InterPro" id="IPR001368">
    <property type="entry name" value="TNFR/NGFR_Cys_rich_reg"/>
</dbReference>
<keyword evidence="3" id="KW-1133">Transmembrane helix</keyword>
<organism evidence="5 6">
    <name type="scientific">Albula goreensis</name>
    <dbReference type="NCBI Taxonomy" id="1534307"/>
    <lineage>
        <taxon>Eukaryota</taxon>
        <taxon>Metazoa</taxon>
        <taxon>Chordata</taxon>
        <taxon>Craniata</taxon>
        <taxon>Vertebrata</taxon>
        <taxon>Euteleostomi</taxon>
        <taxon>Actinopterygii</taxon>
        <taxon>Neopterygii</taxon>
        <taxon>Teleostei</taxon>
        <taxon>Albuliformes</taxon>
        <taxon>Albulidae</taxon>
        <taxon>Albula</taxon>
    </lineage>
</organism>
<keyword evidence="1" id="KW-1015">Disulfide bond</keyword>
<feature type="region of interest" description="Disordered" evidence="2">
    <location>
        <begin position="262"/>
        <end position="287"/>
    </location>
</feature>
<dbReference type="Gene3D" id="2.10.50.10">
    <property type="entry name" value="Tumor Necrosis Factor Receptor, subunit A, domain 2"/>
    <property type="match status" value="2"/>
</dbReference>
<evidence type="ECO:0000256" key="2">
    <source>
        <dbReference type="SAM" id="MobiDB-lite"/>
    </source>
</evidence>
<dbReference type="OrthoDB" id="9932129at2759"/>
<evidence type="ECO:0000313" key="5">
    <source>
        <dbReference type="EMBL" id="KAI1890808.1"/>
    </source>
</evidence>
<evidence type="ECO:0000256" key="3">
    <source>
        <dbReference type="SAM" id="Phobius"/>
    </source>
</evidence>
<evidence type="ECO:0000313" key="6">
    <source>
        <dbReference type="Proteomes" id="UP000829720"/>
    </source>
</evidence>
<feature type="transmembrane region" description="Helical" evidence="3">
    <location>
        <begin position="222"/>
        <end position="243"/>
    </location>
</feature>
<dbReference type="PANTHER" id="PTHR47139:SF3">
    <property type="entry name" value="SI:CH73-361P23.3"/>
    <property type="match status" value="1"/>
</dbReference>
<proteinExistence type="predicted"/>
<dbReference type="Proteomes" id="UP000829720">
    <property type="component" value="Unassembled WGS sequence"/>
</dbReference>
<evidence type="ECO:0000259" key="4">
    <source>
        <dbReference type="PROSITE" id="PS50050"/>
    </source>
</evidence>
<dbReference type="PANTHER" id="PTHR47139">
    <property type="entry name" value="TUMOR NECROSIS FACTOR RECEPTOR SUPERFAMILY MEMBER 9"/>
    <property type="match status" value="1"/>
</dbReference>
<keyword evidence="3" id="KW-0472">Membrane</keyword>
<feature type="repeat" description="TNFR-Cys" evidence="1">
    <location>
        <begin position="46"/>
        <end position="88"/>
    </location>
</feature>
<name>A0A8T3D7V2_9TELE</name>
<comment type="caution">
    <text evidence="1">Lacks conserved residue(s) required for the propagation of feature annotation.</text>
</comment>
<dbReference type="GO" id="GO:0038023">
    <property type="term" value="F:signaling receptor activity"/>
    <property type="evidence" value="ECO:0007669"/>
    <property type="project" value="TreeGrafter"/>
</dbReference>
<dbReference type="EMBL" id="JAERUA010000014">
    <property type="protein sequence ID" value="KAI1890808.1"/>
    <property type="molecule type" value="Genomic_DNA"/>
</dbReference>
<comment type="caution">
    <text evidence="5">The sequence shown here is derived from an EMBL/GenBank/DDBJ whole genome shotgun (WGS) entry which is preliminary data.</text>
</comment>
<keyword evidence="3" id="KW-0812">Transmembrane</keyword>
<sequence>MDSLQITALCCLTWICGINRLLEINAAPSKCPKGKKNAYNKEGCVPCPVDQYMDMPNYKQFCMNCRTCNEKTGSEIASRCTAIKNSECRCRQGFVPNEEDKSSCKCAAGSELVFKEKEPTCVICQDGFFNDVAGKNCRKWSECGVNGVKISGSHKSDVECHSGPGDDHTPTISKPASALVQDEKHTTMSVVIPTTSAVFSSTASSTSTLSVSPTIQSGNDRLPGYVLALLPVLLLILVFPLFCKKIVIPSIQNFKEKLTTAAQPCRRPVEESGDSRSSLVKSCQGRP</sequence>
<feature type="domain" description="TNFR-Cys" evidence="4">
    <location>
        <begin position="46"/>
        <end position="88"/>
    </location>
</feature>
<dbReference type="PROSITE" id="PS50050">
    <property type="entry name" value="TNFR_NGFR_2"/>
    <property type="match status" value="1"/>
</dbReference>
<protein>
    <recommendedName>
        <fullName evidence="4">TNFR-Cys domain-containing protein</fullName>
    </recommendedName>
</protein>
<dbReference type="AlphaFoldDB" id="A0A8T3D7V2"/>
<feature type="disulfide bond" evidence="1">
    <location>
        <begin position="47"/>
        <end position="62"/>
    </location>
</feature>
<dbReference type="Pfam" id="PF00020">
    <property type="entry name" value="TNFR_c6"/>
    <property type="match status" value="1"/>
</dbReference>
<gene>
    <name evidence="5" type="ORF">AGOR_G00157430</name>
</gene>
<reference evidence="5" key="1">
    <citation type="submission" date="2021-01" db="EMBL/GenBank/DDBJ databases">
        <authorList>
            <person name="Zahm M."/>
            <person name="Roques C."/>
            <person name="Cabau C."/>
            <person name="Klopp C."/>
            <person name="Donnadieu C."/>
            <person name="Jouanno E."/>
            <person name="Lampietro C."/>
            <person name="Louis A."/>
            <person name="Herpin A."/>
            <person name="Echchiki A."/>
            <person name="Berthelot C."/>
            <person name="Parey E."/>
            <person name="Roest-Crollius H."/>
            <person name="Braasch I."/>
            <person name="Postlethwait J."/>
            <person name="Bobe J."/>
            <person name="Montfort J."/>
            <person name="Bouchez O."/>
            <person name="Begum T."/>
            <person name="Mejri S."/>
            <person name="Adams A."/>
            <person name="Chen W.-J."/>
            <person name="Guiguen Y."/>
        </authorList>
    </citation>
    <scope>NUCLEOTIDE SEQUENCE</scope>
    <source>
        <tissue evidence="5">Blood</tissue>
    </source>
</reference>
<accession>A0A8T3D7V2</accession>
<dbReference type="SUPFAM" id="SSF57586">
    <property type="entry name" value="TNF receptor-like"/>
    <property type="match status" value="1"/>
</dbReference>
<evidence type="ECO:0000256" key="1">
    <source>
        <dbReference type="PROSITE-ProRule" id="PRU00206"/>
    </source>
</evidence>
<dbReference type="SMART" id="SM00208">
    <property type="entry name" value="TNFR"/>
    <property type="match status" value="2"/>
</dbReference>
<keyword evidence="6" id="KW-1185">Reference proteome</keyword>